<feature type="region of interest" description="Disordered" evidence="1">
    <location>
        <begin position="255"/>
        <end position="311"/>
    </location>
</feature>
<keyword evidence="2" id="KW-1133">Transmembrane helix</keyword>
<dbReference type="RefSeq" id="WP_012618484.1">
    <property type="nucleotide sequence ID" value="NC_011832.1"/>
</dbReference>
<feature type="transmembrane region" description="Helical" evidence="2">
    <location>
        <begin position="7"/>
        <end position="24"/>
    </location>
</feature>
<organism evidence="3 4">
    <name type="scientific">Methanosphaerula palustris (strain ATCC BAA-1556 / DSM 19958 / E1-9c)</name>
    <dbReference type="NCBI Taxonomy" id="521011"/>
    <lineage>
        <taxon>Archaea</taxon>
        <taxon>Methanobacteriati</taxon>
        <taxon>Methanobacteriota</taxon>
        <taxon>Stenosarchaea group</taxon>
        <taxon>Methanomicrobia</taxon>
        <taxon>Methanomicrobiales</taxon>
        <taxon>Methanoregulaceae</taxon>
        <taxon>Methanosphaerula</taxon>
    </lineage>
</organism>
<feature type="region of interest" description="Disordered" evidence="1">
    <location>
        <begin position="107"/>
        <end position="209"/>
    </location>
</feature>
<feature type="transmembrane region" description="Helical" evidence="2">
    <location>
        <begin position="30"/>
        <end position="51"/>
    </location>
</feature>
<feature type="region of interest" description="Disordered" evidence="1">
    <location>
        <begin position="65"/>
        <end position="94"/>
    </location>
</feature>
<gene>
    <name evidence="3" type="ordered locus">Mpal_1860</name>
</gene>
<evidence type="ECO:0000313" key="3">
    <source>
        <dbReference type="EMBL" id="ACL17165.1"/>
    </source>
</evidence>
<evidence type="ECO:0000256" key="2">
    <source>
        <dbReference type="SAM" id="Phobius"/>
    </source>
</evidence>
<feature type="compositionally biased region" description="Acidic residues" evidence="1">
    <location>
        <begin position="255"/>
        <end position="270"/>
    </location>
</feature>
<dbReference type="eggNOG" id="arCOG09476">
    <property type="taxonomic scope" value="Archaea"/>
</dbReference>
<keyword evidence="2" id="KW-0472">Membrane</keyword>
<feature type="compositionally biased region" description="Basic and acidic residues" evidence="1">
    <location>
        <begin position="181"/>
        <end position="190"/>
    </location>
</feature>
<evidence type="ECO:0000256" key="1">
    <source>
        <dbReference type="SAM" id="MobiDB-lite"/>
    </source>
</evidence>
<evidence type="ECO:0000313" key="4">
    <source>
        <dbReference type="Proteomes" id="UP000002457"/>
    </source>
</evidence>
<feature type="compositionally biased region" description="Low complexity" evidence="1">
    <location>
        <begin position="271"/>
        <end position="282"/>
    </location>
</feature>
<keyword evidence="2" id="KW-0812">Transmembrane</keyword>
<dbReference type="Proteomes" id="UP000002457">
    <property type="component" value="Chromosome"/>
</dbReference>
<dbReference type="GeneID" id="7272677"/>
<feature type="compositionally biased region" description="Basic and acidic residues" evidence="1">
    <location>
        <begin position="126"/>
        <end position="138"/>
    </location>
</feature>
<sequence length="378" mass="40777">MREDVRRLLLFVVTLVIGLLMIGVDLPLMQLLPVLILIGVILLFVTGALTAEDFIRFGERFKKGGKKKSVKPEKGKKGSTEVAPSKTKDKGGSGLFARMRSSLKELIPERVPRKKEEKMGGLFSRGKKEEVVKGRSVDKSSISAPAPSRGGGGKPEDPFLSLSDDELQTDLLDDLDSLDVPEEKPEKAEDLSLDMEAVTPPAEPELQGADAILSENASDLEEFTDLEGIDQIDNELASLDEVDLDEIQLSGLDGLDEADLSVPDVPDESPDAAASSTTATPDIPQFPLPQDALPDEPPKDEPDLAAFAGGMGGDNEMLSLLASDVKSVKVEADMSILRDLRDVKVSSEDLVTDLEGLMQMIGMPEVKPEKKRHGISKP</sequence>
<keyword evidence="4" id="KW-1185">Reference proteome</keyword>
<feature type="compositionally biased region" description="Basic and acidic residues" evidence="1">
    <location>
        <begin position="70"/>
        <end position="79"/>
    </location>
</feature>
<dbReference type="KEGG" id="mpl:Mpal_1860"/>
<dbReference type="AlphaFoldDB" id="B8GK94"/>
<proteinExistence type="predicted"/>
<name>B8GK94_METPE</name>
<dbReference type="HOGENOM" id="CLU_730780_0_0_2"/>
<feature type="compositionally biased region" description="Acidic residues" evidence="1">
    <location>
        <begin position="163"/>
        <end position="180"/>
    </location>
</feature>
<protein>
    <submittedName>
        <fullName evidence="3">Uncharacterized protein</fullName>
    </submittedName>
</protein>
<accession>B8GK94</accession>
<dbReference type="STRING" id="521011.Mpal_1860"/>
<dbReference type="EMBL" id="CP001338">
    <property type="protein sequence ID" value="ACL17165.1"/>
    <property type="molecule type" value="Genomic_DNA"/>
</dbReference>
<reference evidence="3 4" key="1">
    <citation type="journal article" date="2015" name="Genome Announc.">
        <title>Complete Genome Sequence of Methanosphaerula palustris E1-9CT, a Hydrogenotrophic Methanogen Isolated from a Minerotrophic Fen Peatland.</title>
        <authorList>
            <person name="Cadillo-Quiroz H."/>
            <person name="Browne P."/>
            <person name="Kyrpides N."/>
            <person name="Woyke T."/>
            <person name="Goodwin L."/>
            <person name="Detter C."/>
            <person name="Yavitt J.B."/>
            <person name="Zinder S.H."/>
        </authorList>
    </citation>
    <scope>NUCLEOTIDE SEQUENCE [LARGE SCALE GENOMIC DNA]</scope>
    <source>
        <strain evidence="4">ATCC BAA-1556 / DSM 19958 / E1-9c</strain>
    </source>
</reference>
<feature type="compositionally biased region" description="Basic and acidic residues" evidence="1">
    <location>
        <begin position="107"/>
        <end position="119"/>
    </location>
</feature>